<evidence type="ECO:0000259" key="6">
    <source>
        <dbReference type="Pfam" id="PF01323"/>
    </source>
</evidence>
<evidence type="ECO:0000256" key="5">
    <source>
        <dbReference type="ARBA" id="ARBA00023284"/>
    </source>
</evidence>
<evidence type="ECO:0000256" key="3">
    <source>
        <dbReference type="ARBA" id="ARBA00022729"/>
    </source>
</evidence>
<dbReference type="PANTHER" id="PTHR35891">
    <property type="entry name" value="THIOL:DISULFIDE INTERCHANGE PROTEIN DSBA"/>
    <property type="match status" value="1"/>
</dbReference>
<gene>
    <name evidence="7" type="ORF">METZ01_LOCUS161712</name>
</gene>
<dbReference type="InterPro" id="IPR001853">
    <property type="entry name" value="DSBA-like_thioredoxin_dom"/>
</dbReference>
<dbReference type="InterPro" id="IPR023205">
    <property type="entry name" value="DsbA/DsbL"/>
</dbReference>
<evidence type="ECO:0000313" key="7">
    <source>
        <dbReference type="EMBL" id="SVB08858.1"/>
    </source>
</evidence>
<dbReference type="InterPro" id="IPR036249">
    <property type="entry name" value="Thioredoxin-like_sf"/>
</dbReference>
<dbReference type="SUPFAM" id="SSF52833">
    <property type="entry name" value="Thioredoxin-like"/>
    <property type="match status" value="1"/>
</dbReference>
<dbReference type="Pfam" id="PF01323">
    <property type="entry name" value="DSBA"/>
    <property type="match status" value="1"/>
</dbReference>
<comment type="similarity">
    <text evidence="1">Belongs to the thioredoxin family. DsbA subfamily.</text>
</comment>
<evidence type="ECO:0000256" key="2">
    <source>
        <dbReference type="ARBA" id="ARBA00013831"/>
    </source>
</evidence>
<reference evidence="7" key="1">
    <citation type="submission" date="2018-05" db="EMBL/GenBank/DDBJ databases">
        <authorList>
            <person name="Lanie J.A."/>
            <person name="Ng W.-L."/>
            <person name="Kazmierczak K.M."/>
            <person name="Andrzejewski T.M."/>
            <person name="Davidsen T.M."/>
            <person name="Wayne K.J."/>
            <person name="Tettelin H."/>
            <person name="Glass J.I."/>
            <person name="Rusch D."/>
            <person name="Podicherti R."/>
            <person name="Tsui H.-C.T."/>
            <person name="Winkler M.E."/>
        </authorList>
    </citation>
    <scope>NUCLEOTIDE SEQUENCE</scope>
</reference>
<keyword evidence="5" id="KW-0676">Redox-active center</keyword>
<name>A0A382B504_9ZZZZ</name>
<dbReference type="InterPro" id="IPR050824">
    <property type="entry name" value="Thiol_disulfide_DsbA"/>
</dbReference>
<dbReference type="GO" id="GO:0016491">
    <property type="term" value="F:oxidoreductase activity"/>
    <property type="evidence" value="ECO:0007669"/>
    <property type="project" value="InterPro"/>
</dbReference>
<keyword evidence="3" id="KW-0732">Signal</keyword>
<dbReference type="EMBL" id="UINC01028235">
    <property type="protein sequence ID" value="SVB08858.1"/>
    <property type="molecule type" value="Genomic_DNA"/>
</dbReference>
<evidence type="ECO:0000256" key="4">
    <source>
        <dbReference type="ARBA" id="ARBA00023157"/>
    </source>
</evidence>
<dbReference type="AlphaFoldDB" id="A0A382B504"/>
<dbReference type="Gene3D" id="3.40.30.10">
    <property type="entry name" value="Glutaredoxin"/>
    <property type="match status" value="1"/>
</dbReference>
<dbReference type="PIRSF" id="PIRSF001488">
    <property type="entry name" value="Tdi_protein"/>
    <property type="match status" value="1"/>
</dbReference>
<protein>
    <recommendedName>
        <fullName evidence="2">Thiol:disulfide interchange protein DsbA</fullName>
    </recommendedName>
</protein>
<accession>A0A382B504</accession>
<feature type="domain" description="DSBA-like thioredoxin" evidence="6">
    <location>
        <begin position="98"/>
        <end position="203"/>
    </location>
</feature>
<dbReference type="CDD" id="cd03019">
    <property type="entry name" value="DsbA_DsbA"/>
    <property type="match status" value="1"/>
</dbReference>
<proteinExistence type="inferred from homology"/>
<evidence type="ECO:0000256" key="1">
    <source>
        <dbReference type="ARBA" id="ARBA00005791"/>
    </source>
</evidence>
<organism evidence="7">
    <name type="scientific">marine metagenome</name>
    <dbReference type="NCBI Taxonomy" id="408172"/>
    <lineage>
        <taxon>unclassified sequences</taxon>
        <taxon>metagenomes</taxon>
        <taxon>ecological metagenomes</taxon>
    </lineage>
</organism>
<dbReference type="PANTHER" id="PTHR35891:SF2">
    <property type="entry name" value="THIOL:DISULFIDE INTERCHANGE PROTEIN DSBA"/>
    <property type="match status" value="1"/>
</dbReference>
<keyword evidence="4" id="KW-1015">Disulfide bond</keyword>
<sequence length="217" mass="25588">MKSKVLTPVLWFLLGSLVFAISPSNAQNRWKYEENKHYRTLPLAENVRIENDKVEVLEVFAYSCNHCFNFESNLEAFEKNKASYIDFVRMPVVYSDAYKTHARIYYTAESLGKLDDIHLEVFKAIHLDRKRLMNEKEIYELFEKHGISKNQFENRFRSFTVESKLNRAERLTKKYKIRSTPTLVINGKFAANGPSIRTLEEMLSVTKELAQREYLKQ</sequence>